<reference evidence="1" key="1">
    <citation type="submission" date="2018-06" db="EMBL/GenBank/DDBJ databases">
        <authorList>
            <person name="Zhirakovskaya E."/>
        </authorList>
    </citation>
    <scope>NUCLEOTIDE SEQUENCE</scope>
</reference>
<name>A0A3B0XZH1_9ZZZZ</name>
<proteinExistence type="predicted"/>
<dbReference type="EMBL" id="UOFI01000187">
    <property type="protein sequence ID" value="VAW70110.1"/>
    <property type="molecule type" value="Genomic_DNA"/>
</dbReference>
<gene>
    <name evidence="1" type="ORF">MNBD_GAMMA09-2765</name>
</gene>
<protein>
    <submittedName>
        <fullName evidence="1">Uncharacterized protein</fullName>
    </submittedName>
</protein>
<organism evidence="1">
    <name type="scientific">hydrothermal vent metagenome</name>
    <dbReference type="NCBI Taxonomy" id="652676"/>
    <lineage>
        <taxon>unclassified sequences</taxon>
        <taxon>metagenomes</taxon>
        <taxon>ecological metagenomes</taxon>
    </lineage>
</organism>
<accession>A0A3B0XZH1</accession>
<dbReference type="AlphaFoldDB" id="A0A3B0XZH1"/>
<sequence length="151" mass="17654">MDDVHLNRSISRFREKYIEESKRYNIPGHLIKCYVRHAELYIKAHSLRLNEHIADTVVEYCQAKGRNIHFKDYQYTQLVDALKVLFVDVVAADWALTYAWDDINLQARPLEANEYELYAIFVSFAPRGLFVAPGFARGCFLKSMHCRTCFA</sequence>
<evidence type="ECO:0000313" key="1">
    <source>
        <dbReference type="EMBL" id="VAW70110.1"/>
    </source>
</evidence>